<evidence type="ECO:0000256" key="1">
    <source>
        <dbReference type="ARBA" id="ARBA00004370"/>
    </source>
</evidence>
<dbReference type="GO" id="GO:0007160">
    <property type="term" value="P:cell-matrix adhesion"/>
    <property type="evidence" value="ECO:0007669"/>
    <property type="project" value="InterPro"/>
</dbReference>
<evidence type="ECO:0000256" key="3">
    <source>
        <dbReference type="ARBA" id="ARBA00022525"/>
    </source>
</evidence>
<dbReference type="InterPro" id="IPR003995">
    <property type="entry name" value="RTX_toxin_determinant-A"/>
</dbReference>
<dbReference type="PRINTS" id="PR01488">
    <property type="entry name" value="RTXTOXINA"/>
</dbReference>
<evidence type="ECO:0000256" key="4">
    <source>
        <dbReference type="ARBA" id="ARBA00022656"/>
    </source>
</evidence>
<dbReference type="InterPro" id="IPR050557">
    <property type="entry name" value="RTX_toxin/Mannuronan_C5-epim"/>
</dbReference>
<dbReference type="PRINTS" id="PR00313">
    <property type="entry name" value="CABNDNGRPT"/>
</dbReference>
<proteinExistence type="predicted"/>
<keyword evidence="4" id="KW-0800">Toxin</keyword>
<dbReference type="InterPro" id="IPR011049">
    <property type="entry name" value="Serralysin-like_metalloprot_C"/>
</dbReference>
<evidence type="ECO:0000256" key="5">
    <source>
        <dbReference type="ARBA" id="ARBA00022737"/>
    </source>
</evidence>
<keyword evidence="5" id="KW-0677">Repeat</keyword>
<dbReference type="InterPro" id="IPR001343">
    <property type="entry name" value="Hemolysn_Ca-bd"/>
</dbReference>
<keyword evidence="10" id="KW-1185">Reference proteome</keyword>
<dbReference type="PANTHER" id="PTHR38340">
    <property type="entry name" value="S-LAYER PROTEIN"/>
    <property type="match status" value="1"/>
</dbReference>
<gene>
    <name evidence="9" type="ORF">GR167_11255</name>
</gene>
<keyword evidence="6" id="KW-0843">Virulence</keyword>
<evidence type="ECO:0000313" key="9">
    <source>
        <dbReference type="EMBL" id="MYM55880.1"/>
    </source>
</evidence>
<evidence type="ECO:0000259" key="8">
    <source>
        <dbReference type="SMART" id="SM00539"/>
    </source>
</evidence>
<dbReference type="Pfam" id="PF06119">
    <property type="entry name" value="NIDO"/>
    <property type="match status" value="1"/>
</dbReference>
<dbReference type="Proteomes" id="UP000479043">
    <property type="component" value="Unassembled WGS sequence"/>
</dbReference>
<feature type="domain" description="NIDO" evidence="8">
    <location>
        <begin position="110"/>
        <end position="251"/>
    </location>
</feature>
<evidence type="ECO:0000256" key="2">
    <source>
        <dbReference type="ARBA" id="ARBA00004613"/>
    </source>
</evidence>
<dbReference type="EMBL" id="WWEN01000004">
    <property type="protein sequence ID" value="MYM55880.1"/>
    <property type="molecule type" value="Genomic_DNA"/>
</dbReference>
<protein>
    <recommendedName>
        <fullName evidence="8">NIDO domain-containing protein</fullName>
    </recommendedName>
</protein>
<evidence type="ECO:0000256" key="7">
    <source>
        <dbReference type="ARBA" id="ARBA00023136"/>
    </source>
</evidence>
<dbReference type="GO" id="GO:0005509">
    <property type="term" value="F:calcium ion binding"/>
    <property type="evidence" value="ECO:0007669"/>
    <property type="project" value="InterPro"/>
</dbReference>
<dbReference type="GO" id="GO:0005576">
    <property type="term" value="C:extracellular region"/>
    <property type="evidence" value="ECO:0007669"/>
    <property type="project" value="UniProtKB-SubCell"/>
</dbReference>
<name>A0A6L8LMV2_9RHOB</name>
<comment type="caution">
    <text evidence="9">The sequence shown here is derived from an EMBL/GenBank/DDBJ whole genome shotgun (WGS) entry which is preliminary data.</text>
</comment>
<reference evidence="9 10" key="1">
    <citation type="submission" date="2020-01" db="EMBL/GenBank/DDBJ databases">
        <authorList>
            <person name="Chen S."/>
        </authorList>
    </citation>
    <scope>NUCLEOTIDE SEQUENCE [LARGE SCALE GENOMIC DNA]</scope>
    <source>
        <strain evidence="9 10">GS-10</strain>
    </source>
</reference>
<dbReference type="InterPro" id="IPR003886">
    <property type="entry name" value="NIDO_dom"/>
</dbReference>
<dbReference type="Gene3D" id="2.150.10.10">
    <property type="entry name" value="Serralysin-like metalloprotease, C-terminal"/>
    <property type="match status" value="2"/>
</dbReference>
<dbReference type="Pfam" id="PF00353">
    <property type="entry name" value="HemolysinCabind"/>
    <property type="match status" value="4"/>
</dbReference>
<evidence type="ECO:0000313" key="10">
    <source>
        <dbReference type="Proteomes" id="UP000479043"/>
    </source>
</evidence>
<dbReference type="PANTHER" id="PTHR38340:SF1">
    <property type="entry name" value="S-LAYER PROTEIN"/>
    <property type="match status" value="1"/>
</dbReference>
<sequence>MVDGTDLLTDVEQAQFSDELTSLGDAGALEFTEVTSNSFIGFGDNVLYRNDDGYESGIDITSIFESGITIDGVTYTEFSVNTNGNVTFGGGLSTYTPYEISGSGLEIIAPFWADVDTRNPVVDGVTVENPGNVYWDFNEDRDSIIVTWEDVGYYSTHIDKLSSFQLELIDRGCGNVEIIFRYEDITWTAGDASGGEDGLGGTTARAGFSLGETYYELPASGNEAAMLSLESVAGNLGVTGVWQFIVSGGYVQGVGSDEPDNYEGTDGNDNYLGDLGDDTLSGGLGDDTLLGGLGDDFLDGGPGSDSLNGGDGTDTVVGGDDDDFLFGGDTSDDLRDNIYGGEGDDYIDGGYGNDELRGDNGNDTLIGGFGADTVLGGEGNDNLTSQAWGDLLFGGDGDDFINGGYGYDRVNGGDGADVFFHLGVAGHGSDWIQDYDAAEGDILQYGGSGATLSQFQVNYATTPNAGIADVQEAFIIYRPTGQILWALVDGGAQDHFNLMLGATVYELT</sequence>
<dbReference type="SUPFAM" id="SSF51120">
    <property type="entry name" value="beta-Roll"/>
    <property type="match status" value="1"/>
</dbReference>
<keyword evidence="3" id="KW-0964">Secreted</keyword>
<accession>A0A6L8LMV2</accession>
<dbReference type="SMART" id="SM00539">
    <property type="entry name" value="NIDO"/>
    <property type="match status" value="1"/>
</dbReference>
<dbReference type="GO" id="GO:0016020">
    <property type="term" value="C:membrane"/>
    <property type="evidence" value="ECO:0007669"/>
    <property type="project" value="UniProtKB-SubCell"/>
</dbReference>
<organism evidence="9 10">
    <name type="scientific">Thalassovita mangrovi</name>
    <dbReference type="NCBI Taxonomy" id="2692236"/>
    <lineage>
        <taxon>Bacteria</taxon>
        <taxon>Pseudomonadati</taxon>
        <taxon>Pseudomonadota</taxon>
        <taxon>Alphaproteobacteria</taxon>
        <taxon>Rhodobacterales</taxon>
        <taxon>Roseobacteraceae</taxon>
        <taxon>Thalassovita</taxon>
    </lineage>
</organism>
<dbReference type="InterPro" id="IPR018511">
    <property type="entry name" value="Hemolysin-typ_Ca-bd_CS"/>
</dbReference>
<evidence type="ECO:0000256" key="6">
    <source>
        <dbReference type="ARBA" id="ARBA00023026"/>
    </source>
</evidence>
<dbReference type="PROSITE" id="PS00330">
    <property type="entry name" value="HEMOLYSIN_CALCIUM"/>
    <property type="match status" value="4"/>
</dbReference>
<comment type="subcellular location">
    <subcellularLocation>
        <location evidence="1">Membrane</location>
    </subcellularLocation>
    <subcellularLocation>
        <location evidence="2">Secreted</location>
    </subcellularLocation>
</comment>
<keyword evidence="7" id="KW-0472">Membrane</keyword>
<dbReference type="AlphaFoldDB" id="A0A6L8LMV2"/>
<dbReference type="GO" id="GO:0090729">
    <property type="term" value="F:toxin activity"/>
    <property type="evidence" value="ECO:0007669"/>
    <property type="project" value="UniProtKB-KW"/>
</dbReference>